<dbReference type="Pfam" id="PF00892">
    <property type="entry name" value="EamA"/>
    <property type="match status" value="2"/>
</dbReference>
<reference evidence="4 5" key="1">
    <citation type="submission" date="2020-02" db="EMBL/GenBank/DDBJ databases">
        <title>Ideonella bacterium strain TBM-1.</title>
        <authorList>
            <person name="Chen W.-M."/>
        </authorList>
    </citation>
    <scope>NUCLEOTIDE SEQUENCE [LARGE SCALE GENOMIC DNA]</scope>
    <source>
        <strain evidence="4 5">TBM-1</strain>
    </source>
</reference>
<dbReference type="InterPro" id="IPR037185">
    <property type="entry name" value="EmrE-like"/>
</dbReference>
<accession>A0A7C9PGC2</accession>
<dbReference type="SUPFAM" id="SSF103481">
    <property type="entry name" value="Multidrug resistance efflux transporter EmrE"/>
    <property type="match status" value="2"/>
</dbReference>
<evidence type="ECO:0000256" key="2">
    <source>
        <dbReference type="SAM" id="SignalP"/>
    </source>
</evidence>
<organism evidence="4 5">
    <name type="scientific">Ideonella livida</name>
    <dbReference type="NCBI Taxonomy" id="2707176"/>
    <lineage>
        <taxon>Bacteria</taxon>
        <taxon>Pseudomonadati</taxon>
        <taxon>Pseudomonadota</taxon>
        <taxon>Betaproteobacteria</taxon>
        <taxon>Burkholderiales</taxon>
        <taxon>Sphaerotilaceae</taxon>
        <taxon>Ideonella</taxon>
    </lineage>
</organism>
<keyword evidence="1" id="KW-0472">Membrane</keyword>
<feature type="transmembrane region" description="Helical" evidence="1">
    <location>
        <begin position="210"/>
        <end position="229"/>
    </location>
</feature>
<feature type="transmembrane region" description="Helical" evidence="1">
    <location>
        <begin position="184"/>
        <end position="204"/>
    </location>
</feature>
<evidence type="ECO:0000313" key="4">
    <source>
        <dbReference type="EMBL" id="NDY91193.1"/>
    </source>
</evidence>
<feature type="transmembrane region" description="Helical" evidence="1">
    <location>
        <begin position="266"/>
        <end position="285"/>
    </location>
</feature>
<keyword evidence="2" id="KW-0732">Signal</keyword>
<comment type="caution">
    <text evidence="4">The sequence shown here is derived from an EMBL/GenBank/DDBJ whole genome shotgun (WGS) entry which is preliminary data.</text>
</comment>
<evidence type="ECO:0000259" key="3">
    <source>
        <dbReference type="Pfam" id="PF00892"/>
    </source>
</evidence>
<feature type="transmembrane region" description="Helical" evidence="1">
    <location>
        <begin position="100"/>
        <end position="119"/>
    </location>
</feature>
<feature type="transmembrane region" description="Helical" evidence="1">
    <location>
        <begin position="241"/>
        <end position="260"/>
    </location>
</feature>
<feature type="chain" id="PRO_5028937001" evidence="2">
    <location>
        <begin position="24"/>
        <end position="289"/>
    </location>
</feature>
<keyword evidence="1" id="KW-0812">Transmembrane</keyword>
<name>A0A7C9PGC2_9BURK</name>
<feature type="transmembrane region" description="Helical" evidence="1">
    <location>
        <begin position="75"/>
        <end position="94"/>
    </location>
</feature>
<sequence length="289" mass="30175">MTPTNPRPSVGMAFALATTASFAALDTLTQLLASSATVAMMLFARYLVQSLLHLATDLPQRGLSLFRARRPGLQVGRALALALTNLFAVMSLQHIPVGQFTAIVMLTPMAMTLVAALFWREQVPGLGWVLMASGFAGVLLVVRPGQGATLGWTLLLPLGTLAAGTVFQLLTARAAATDAPGTTNLWTAGIGTVLSGLAVLHGGWQPLSPGAWALLAGVALFNATGQVCLLQAYRHARAATVAPLLYTQLVFAALAGWWWLGQAPAALAWLGMALIAFSGIASGHLSRRA</sequence>
<feature type="domain" description="EamA" evidence="3">
    <location>
        <begin position="11"/>
        <end position="142"/>
    </location>
</feature>
<feature type="domain" description="EamA" evidence="3">
    <location>
        <begin position="154"/>
        <end position="277"/>
    </location>
</feature>
<keyword evidence="5" id="KW-1185">Reference proteome</keyword>
<keyword evidence="1" id="KW-1133">Transmembrane helix</keyword>
<evidence type="ECO:0000313" key="5">
    <source>
        <dbReference type="Proteomes" id="UP000484255"/>
    </source>
</evidence>
<dbReference type="GO" id="GO:0016020">
    <property type="term" value="C:membrane"/>
    <property type="evidence" value="ECO:0007669"/>
    <property type="project" value="InterPro"/>
</dbReference>
<gene>
    <name evidence="4" type="ORF">G3A44_08295</name>
</gene>
<dbReference type="AlphaFoldDB" id="A0A7C9PGC2"/>
<feature type="signal peptide" evidence="2">
    <location>
        <begin position="1"/>
        <end position="23"/>
    </location>
</feature>
<dbReference type="RefSeq" id="WP_163457039.1">
    <property type="nucleotide sequence ID" value="NZ_JAAGOH010000007.1"/>
</dbReference>
<feature type="transmembrane region" description="Helical" evidence="1">
    <location>
        <begin position="126"/>
        <end position="144"/>
    </location>
</feature>
<protein>
    <submittedName>
        <fullName evidence="4">DMT family transporter</fullName>
    </submittedName>
</protein>
<dbReference type="PANTHER" id="PTHR22911:SF103">
    <property type="entry name" value="BLR2811 PROTEIN"/>
    <property type="match status" value="1"/>
</dbReference>
<dbReference type="EMBL" id="JAAGOH010000007">
    <property type="protein sequence ID" value="NDY91193.1"/>
    <property type="molecule type" value="Genomic_DNA"/>
</dbReference>
<dbReference type="Proteomes" id="UP000484255">
    <property type="component" value="Unassembled WGS sequence"/>
</dbReference>
<feature type="transmembrane region" description="Helical" evidence="1">
    <location>
        <begin position="150"/>
        <end position="172"/>
    </location>
</feature>
<dbReference type="PANTHER" id="PTHR22911">
    <property type="entry name" value="ACYL-MALONYL CONDENSING ENZYME-RELATED"/>
    <property type="match status" value="1"/>
</dbReference>
<proteinExistence type="predicted"/>
<dbReference type="InterPro" id="IPR000620">
    <property type="entry name" value="EamA_dom"/>
</dbReference>
<evidence type="ECO:0000256" key="1">
    <source>
        <dbReference type="SAM" id="Phobius"/>
    </source>
</evidence>